<dbReference type="EMBL" id="JACIGE010000010">
    <property type="protein sequence ID" value="MBB4248317.1"/>
    <property type="molecule type" value="Genomic_DNA"/>
</dbReference>
<name>A0A840G1N4_RHOTE</name>
<proteinExistence type="predicted"/>
<accession>A0A840G1N4</accession>
<dbReference type="RefSeq" id="WP_153117432.1">
    <property type="nucleotide sequence ID" value="NZ_JACIGE010000010.1"/>
</dbReference>
<sequence length="282" mass="30022">MNGTLLPERIDAHLAPDEIVLRRRTGSCRLAVSPDPDAPSWYAALAALDRALHAEAPRHPGSRLPRALATAVAPRLHIVLAGQYARWLLLPWQAEIASPVEVDALARLRLREIYGDTARHWQVSCAERPPGEATPVCAIDKELLDGLRALAAQHGCRLESVRPLFAAAADHWRKKLPRGVVWFGLLDKAHLSLGLLHDRRWLALHSESIDPADHAAGEAIAGLMARSALAAGVATDAARLLLCGDGAGECVTTLPGAAVSPLGAALPWLPAAAANSQRESAA</sequence>
<dbReference type="OrthoDB" id="9178860at2"/>
<comment type="caution">
    <text evidence="1">The sequence shown here is derived from an EMBL/GenBank/DDBJ whole genome shotgun (WGS) entry which is preliminary data.</text>
</comment>
<dbReference type="Proteomes" id="UP000587070">
    <property type="component" value="Unassembled WGS sequence"/>
</dbReference>
<keyword evidence="2" id="KW-1185">Reference proteome</keyword>
<evidence type="ECO:0000313" key="2">
    <source>
        <dbReference type="Proteomes" id="UP000587070"/>
    </source>
</evidence>
<dbReference type="AlphaFoldDB" id="A0A840G1N4"/>
<organism evidence="1 2">
    <name type="scientific">Rhodocyclus tenuis</name>
    <name type="common">Rhodospirillum tenue</name>
    <dbReference type="NCBI Taxonomy" id="1066"/>
    <lineage>
        <taxon>Bacteria</taxon>
        <taxon>Pseudomonadati</taxon>
        <taxon>Pseudomonadota</taxon>
        <taxon>Betaproteobacteria</taxon>
        <taxon>Rhodocyclales</taxon>
        <taxon>Rhodocyclaceae</taxon>
        <taxon>Rhodocyclus</taxon>
    </lineage>
</organism>
<evidence type="ECO:0000313" key="1">
    <source>
        <dbReference type="EMBL" id="MBB4248317.1"/>
    </source>
</evidence>
<gene>
    <name evidence="1" type="ORF">GGD90_002709</name>
</gene>
<protein>
    <submittedName>
        <fullName evidence="1">Uncharacterized protein</fullName>
    </submittedName>
</protein>
<reference evidence="1 2" key="1">
    <citation type="submission" date="2020-08" db="EMBL/GenBank/DDBJ databases">
        <title>Genome sequencing of Purple Non-Sulfur Bacteria from various extreme environments.</title>
        <authorList>
            <person name="Mayer M."/>
        </authorList>
    </citation>
    <scope>NUCLEOTIDE SEQUENCE [LARGE SCALE GENOMIC DNA]</scope>
    <source>
        <strain evidence="1 2">2761</strain>
    </source>
</reference>